<dbReference type="EMBL" id="JACIEK010000028">
    <property type="protein sequence ID" value="MBB4000738.1"/>
    <property type="molecule type" value="Genomic_DNA"/>
</dbReference>
<dbReference type="InterPro" id="IPR036291">
    <property type="entry name" value="NAD(P)-bd_dom_sf"/>
</dbReference>
<protein>
    <submittedName>
        <fullName evidence="2">Uncharacterized protein YbjT (DUF2867 family)</fullName>
    </submittedName>
</protein>
<keyword evidence="3" id="KW-1185">Reference proteome</keyword>
<name>A0A7W6MMD6_9HYPH</name>
<sequence length="240" mass="25824">MASLVAAAQGCAHAVLQVPTGPEAVMVRQTGNALDAFRRAGLRSVVLKLASASRPAPCDEPSFAANAAVEALVRGAGLPFVIVRPTMYLDNLLKPSARTDIIERGTFSPPVAVGQRIAWTSADDCASAATLLLEQERYGEDHRIAGPESVDGEELAARLTLGLGRPITYRAEPLDLFERDVEAALGSGMGRRIASKFRYLRDHPDDADRILAGSRDPVTLPGLKPTTIEAWARQRREAFR</sequence>
<dbReference type="PANTHER" id="PTHR43162:SF1">
    <property type="entry name" value="PRESTALK A DIFFERENTIATION PROTEIN A"/>
    <property type="match status" value="1"/>
</dbReference>
<feature type="domain" description="NmrA-like" evidence="1">
    <location>
        <begin position="26"/>
        <end position="231"/>
    </location>
</feature>
<evidence type="ECO:0000313" key="3">
    <source>
        <dbReference type="Proteomes" id="UP000542776"/>
    </source>
</evidence>
<proteinExistence type="predicted"/>
<comment type="caution">
    <text evidence="2">The sequence shown here is derived from an EMBL/GenBank/DDBJ whole genome shotgun (WGS) entry which is preliminary data.</text>
</comment>
<dbReference type="Pfam" id="PF05368">
    <property type="entry name" value="NmrA"/>
    <property type="match status" value="1"/>
</dbReference>
<dbReference type="Proteomes" id="UP000542776">
    <property type="component" value="Unassembled WGS sequence"/>
</dbReference>
<dbReference type="InterPro" id="IPR008030">
    <property type="entry name" value="NmrA-like"/>
</dbReference>
<dbReference type="InterPro" id="IPR051604">
    <property type="entry name" value="Ergot_Alk_Oxidoreductase"/>
</dbReference>
<dbReference type="AlphaFoldDB" id="A0A7W6MMD6"/>
<gene>
    <name evidence="2" type="ORF">GGR04_004618</name>
</gene>
<organism evidence="2 3">
    <name type="scientific">Aureimonas pseudogalii</name>
    <dbReference type="NCBI Taxonomy" id="1744844"/>
    <lineage>
        <taxon>Bacteria</taxon>
        <taxon>Pseudomonadati</taxon>
        <taxon>Pseudomonadota</taxon>
        <taxon>Alphaproteobacteria</taxon>
        <taxon>Hyphomicrobiales</taxon>
        <taxon>Aurantimonadaceae</taxon>
        <taxon>Aureimonas</taxon>
    </lineage>
</organism>
<dbReference type="SUPFAM" id="SSF51735">
    <property type="entry name" value="NAD(P)-binding Rossmann-fold domains"/>
    <property type="match status" value="1"/>
</dbReference>
<evidence type="ECO:0000259" key="1">
    <source>
        <dbReference type="Pfam" id="PF05368"/>
    </source>
</evidence>
<dbReference type="PANTHER" id="PTHR43162">
    <property type="match status" value="1"/>
</dbReference>
<dbReference type="Gene3D" id="3.40.50.720">
    <property type="entry name" value="NAD(P)-binding Rossmann-like Domain"/>
    <property type="match status" value="1"/>
</dbReference>
<reference evidence="2 3" key="1">
    <citation type="submission" date="2020-08" db="EMBL/GenBank/DDBJ databases">
        <title>Genomic Encyclopedia of Type Strains, Phase IV (KMG-IV): sequencing the most valuable type-strain genomes for metagenomic binning, comparative biology and taxonomic classification.</title>
        <authorList>
            <person name="Goeker M."/>
        </authorList>
    </citation>
    <scope>NUCLEOTIDE SEQUENCE [LARGE SCALE GENOMIC DNA]</scope>
    <source>
        <strain evidence="2 3">DSM 102238</strain>
    </source>
</reference>
<evidence type="ECO:0000313" key="2">
    <source>
        <dbReference type="EMBL" id="MBB4000738.1"/>
    </source>
</evidence>
<accession>A0A7W6MMD6</accession>